<dbReference type="EMBL" id="JADVKH010000023">
    <property type="protein sequence ID" value="MBJ9687950.1"/>
    <property type="molecule type" value="Genomic_DNA"/>
</dbReference>
<feature type="transmembrane region" description="Helical" evidence="6">
    <location>
        <begin position="68"/>
        <end position="86"/>
    </location>
</feature>
<comment type="caution">
    <text evidence="9">The sequence shown here is derived from an EMBL/GenBank/DDBJ whole genome shotgun (WGS) entry which is preliminary data.</text>
</comment>
<reference evidence="9 10" key="1">
    <citation type="submission" date="2018-03" db="EMBL/GenBank/DDBJ databases">
        <authorList>
            <person name="Nguyen K."/>
            <person name="Fouts D."/>
            <person name="Sutton G."/>
        </authorList>
    </citation>
    <scope>NUCLEOTIDE SEQUENCE [LARGE SCALE GENOMIC DNA]</scope>
    <source>
        <strain evidence="9 10">AU3578</strain>
    </source>
</reference>
<feature type="transmembrane region" description="Helical" evidence="6">
    <location>
        <begin position="135"/>
        <end position="156"/>
    </location>
</feature>
<dbReference type="InterPro" id="IPR001727">
    <property type="entry name" value="GDT1-like"/>
</dbReference>
<dbReference type="GO" id="GO:0046873">
    <property type="term" value="F:metal ion transmembrane transporter activity"/>
    <property type="evidence" value="ECO:0007669"/>
    <property type="project" value="InterPro"/>
</dbReference>
<evidence type="ECO:0000256" key="5">
    <source>
        <dbReference type="ARBA" id="ARBA00023136"/>
    </source>
</evidence>
<sequence length="190" mass="19881">MSQAFLISTGAVALAEIGDKTQLLSLVLAARYRKPVPIILGVLAATLVNHGLAGALGEWLGALVTPSIMRWALAFSFIAMGLWILVPDKLDEDEASATRSRLGVFGATLVAFFLAEMGDKTQIATVALAARFHDYIGVVAGTTFGMMLANVPAILLGDRFAHRLPTKLVHGIAAVLFVVLGALALLGVGS</sequence>
<comment type="subcellular location">
    <subcellularLocation>
        <location evidence="1 6">Membrane</location>
        <topology evidence="1 6">Multi-pass membrane protein</topology>
    </subcellularLocation>
</comment>
<keyword evidence="5 6" id="KW-0472">Membrane</keyword>
<feature type="transmembrane region" description="Helical" evidence="6">
    <location>
        <begin position="168"/>
        <end position="188"/>
    </location>
</feature>
<evidence type="ECO:0000256" key="3">
    <source>
        <dbReference type="ARBA" id="ARBA00022692"/>
    </source>
</evidence>
<name>A0A103IAC7_BURVI</name>
<keyword evidence="3 6" id="KW-0812">Transmembrane</keyword>
<dbReference type="RefSeq" id="WP_014722657.1">
    <property type="nucleotide sequence ID" value="NZ_CADESV010000005.1"/>
</dbReference>
<gene>
    <name evidence="9" type="ORF">C6T65_29990</name>
    <name evidence="7" type="ORF">I5589_12785</name>
    <name evidence="8" type="ORF">QZM33_10930</name>
</gene>
<evidence type="ECO:0000256" key="6">
    <source>
        <dbReference type="RuleBase" id="RU365102"/>
    </source>
</evidence>
<reference evidence="8" key="3">
    <citation type="submission" date="2023-07" db="EMBL/GenBank/DDBJ databases">
        <title>A collection of bacterial strains from the Burkholderia cepacia Research Laboratory and Repository.</title>
        <authorList>
            <person name="Lipuma J."/>
            <person name="Spilker T."/>
            <person name="Caverly L."/>
        </authorList>
    </citation>
    <scope>NUCLEOTIDE SEQUENCE</scope>
    <source>
        <strain evidence="8">AU44268</strain>
    </source>
</reference>
<dbReference type="Proteomes" id="UP000808215">
    <property type="component" value="Unassembled WGS sequence"/>
</dbReference>
<dbReference type="Proteomes" id="UP000237632">
    <property type="component" value="Unassembled WGS sequence"/>
</dbReference>
<evidence type="ECO:0000313" key="10">
    <source>
        <dbReference type="Proteomes" id="UP000237632"/>
    </source>
</evidence>
<organism evidence="9 10">
    <name type="scientific">Burkholderia vietnamiensis</name>
    <dbReference type="NCBI Taxonomy" id="60552"/>
    <lineage>
        <taxon>Bacteria</taxon>
        <taxon>Pseudomonadati</taxon>
        <taxon>Pseudomonadota</taxon>
        <taxon>Betaproteobacteria</taxon>
        <taxon>Burkholderiales</taxon>
        <taxon>Burkholderiaceae</taxon>
        <taxon>Burkholderia</taxon>
        <taxon>Burkholderia cepacia complex</taxon>
    </lineage>
</organism>
<feature type="transmembrane region" description="Helical" evidence="6">
    <location>
        <begin position="98"/>
        <end position="115"/>
    </location>
</feature>
<dbReference type="PANTHER" id="PTHR12608">
    <property type="entry name" value="TRANSMEMBRANE PROTEIN HTP-1 RELATED"/>
    <property type="match status" value="1"/>
</dbReference>
<evidence type="ECO:0000256" key="1">
    <source>
        <dbReference type="ARBA" id="ARBA00004141"/>
    </source>
</evidence>
<dbReference type="Pfam" id="PF01169">
    <property type="entry name" value="GDT1"/>
    <property type="match status" value="2"/>
</dbReference>
<dbReference type="EMBL" id="JAUJRV010000006">
    <property type="protein sequence ID" value="MDN7795451.1"/>
    <property type="molecule type" value="Genomic_DNA"/>
</dbReference>
<feature type="transmembrane region" description="Helical" evidence="6">
    <location>
        <begin position="36"/>
        <end position="56"/>
    </location>
</feature>
<evidence type="ECO:0000256" key="4">
    <source>
        <dbReference type="ARBA" id="ARBA00022989"/>
    </source>
</evidence>
<keyword evidence="4 6" id="KW-1133">Transmembrane helix</keyword>
<accession>A0A103IAC7</accession>
<dbReference type="PANTHER" id="PTHR12608:SF1">
    <property type="entry name" value="TRANSMEMBRANE PROTEIN 165"/>
    <property type="match status" value="1"/>
</dbReference>
<dbReference type="GeneID" id="45682834"/>
<dbReference type="EMBL" id="PVHK01000229">
    <property type="protein sequence ID" value="PRH38786.1"/>
    <property type="molecule type" value="Genomic_DNA"/>
</dbReference>
<proteinExistence type="inferred from homology"/>
<evidence type="ECO:0000313" key="8">
    <source>
        <dbReference type="EMBL" id="MDN7795451.1"/>
    </source>
</evidence>
<dbReference type="AlphaFoldDB" id="A0A103IAC7"/>
<dbReference type="GO" id="GO:0016020">
    <property type="term" value="C:membrane"/>
    <property type="evidence" value="ECO:0007669"/>
    <property type="project" value="UniProtKB-SubCell"/>
</dbReference>
<dbReference type="Proteomes" id="UP001171620">
    <property type="component" value="Unassembled WGS sequence"/>
</dbReference>
<evidence type="ECO:0000313" key="11">
    <source>
        <dbReference type="Proteomes" id="UP000808215"/>
    </source>
</evidence>
<reference evidence="7 11" key="2">
    <citation type="submission" date="2020-11" db="EMBL/GenBank/DDBJ databases">
        <title>Enhanced detection system for hospital associated transmission using whole genome sequencing surveillance.</title>
        <authorList>
            <person name="Harrison L.H."/>
            <person name="Van Tyne D."/>
            <person name="Marsh J.W."/>
            <person name="Griffith M.P."/>
            <person name="Snyder D.J."/>
            <person name="Cooper V.S."/>
            <person name="Mustapha M."/>
        </authorList>
    </citation>
    <scope>NUCLEOTIDE SEQUENCE [LARGE SCALE GENOMIC DNA]</scope>
    <source>
        <strain evidence="7 11">BC00020</strain>
    </source>
</reference>
<keyword evidence="11" id="KW-1185">Reference proteome</keyword>
<protein>
    <recommendedName>
        <fullName evidence="6">GDT1 family protein</fullName>
    </recommendedName>
</protein>
<evidence type="ECO:0000313" key="7">
    <source>
        <dbReference type="EMBL" id="MBJ9687950.1"/>
    </source>
</evidence>
<evidence type="ECO:0000256" key="2">
    <source>
        <dbReference type="ARBA" id="ARBA00009190"/>
    </source>
</evidence>
<evidence type="ECO:0000313" key="9">
    <source>
        <dbReference type="EMBL" id="PRH38786.1"/>
    </source>
</evidence>
<comment type="similarity">
    <text evidence="2 6">Belongs to the GDT1 family.</text>
</comment>